<organism evidence="3 4">
    <name type="scientific">Nocardia tengchongensis</name>
    <dbReference type="NCBI Taxonomy" id="2055889"/>
    <lineage>
        <taxon>Bacteria</taxon>
        <taxon>Bacillati</taxon>
        <taxon>Actinomycetota</taxon>
        <taxon>Actinomycetes</taxon>
        <taxon>Mycobacteriales</taxon>
        <taxon>Nocardiaceae</taxon>
        <taxon>Nocardia</taxon>
    </lineage>
</organism>
<proteinExistence type="predicted"/>
<keyword evidence="2" id="KW-0812">Transmembrane</keyword>
<feature type="compositionally biased region" description="Basic and acidic residues" evidence="1">
    <location>
        <begin position="256"/>
        <end position="266"/>
    </location>
</feature>
<evidence type="ECO:0000256" key="2">
    <source>
        <dbReference type="SAM" id="Phobius"/>
    </source>
</evidence>
<keyword evidence="2" id="KW-1133">Transmembrane helix</keyword>
<name>A0ABX8CJB1_9NOCA</name>
<keyword evidence="2" id="KW-0472">Membrane</keyword>
<evidence type="ECO:0000256" key="1">
    <source>
        <dbReference type="SAM" id="MobiDB-lite"/>
    </source>
</evidence>
<evidence type="ECO:0000313" key="4">
    <source>
        <dbReference type="Proteomes" id="UP000683310"/>
    </source>
</evidence>
<evidence type="ECO:0000313" key="3">
    <source>
        <dbReference type="EMBL" id="QVI20062.1"/>
    </source>
</evidence>
<dbReference type="EMBL" id="CP074371">
    <property type="protein sequence ID" value="QVI20062.1"/>
    <property type="molecule type" value="Genomic_DNA"/>
</dbReference>
<protein>
    <submittedName>
        <fullName evidence="3">Uncharacterized protein</fullName>
    </submittedName>
</protein>
<dbReference type="Proteomes" id="UP000683310">
    <property type="component" value="Chromosome"/>
</dbReference>
<feature type="region of interest" description="Disordered" evidence="1">
    <location>
        <begin position="239"/>
        <end position="266"/>
    </location>
</feature>
<sequence length="357" mass="38253">MFIEDVLALLDEDRPAGWVSYEDGSWSPISPGGRVEPPITAGDLIEAARRDLAALEAAGLIATVIDTEPLSVVDIEYGRGEVEAVGPRWIAGPRTACCDGTNLNRGKRMLYKLIRSFALVAAVLMAFLLTTTGQAGGAVELAEDKSCGLTWQPQPDSHPKVSEPIIYIEVLVDCIVPPARHDLTLQLQRRDTDGSWITQTARTSKEIPSPRLTSARRPNAAPESSAAWSTWRVACSRRTSRSPISASSRRSAPRTASEDGMTRYGEVDHIPAGVQVAAGGRRLGDRVAAAAVSARLLIPGTAKGHGLKWEPKRGWVIRPASGLRRLTWLPPVASTKAYGPEDSDGAAGWSVEILGIA</sequence>
<feature type="transmembrane region" description="Helical" evidence="2">
    <location>
        <begin position="113"/>
        <end position="130"/>
    </location>
</feature>
<gene>
    <name evidence="3" type="ORF">KHQ06_27920</name>
</gene>
<feature type="region of interest" description="Disordered" evidence="1">
    <location>
        <begin position="196"/>
        <end position="223"/>
    </location>
</feature>
<accession>A0ABX8CJB1</accession>
<reference evidence="3 4" key="1">
    <citation type="submission" date="2021-04" db="EMBL/GenBank/DDBJ databases">
        <title>Nocardia tengchongensis.</title>
        <authorList>
            <person name="Zhuang k."/>
            <person name="Ran Y."/>
            <person name="Li W."/>
        </authorList>
    </citation>
    <scope>NUCLEOTIDE SEQUENCE [LARGE SCALE GENOMIC DNA]</scope>
    <source>
        <strain evidence="3 4">CFH S0057</strain>
    </source>
</reference>
<keyword evidence="4" id="KW-1185">Reference proteome</keyword>
<feature type="compositionally biased region" description="Low complexity" evidence="1">
    <location>
        <begin position="241"/>
        <end position="255"/>
    </location>
</feature>